<keyword evidence="2" id="KW-1185">Reference proteome</keyword>
<comment type="caution">
    <text evidence="1">The sequence shown here is derived from an EMBL/GenBank/DDBJ whole genome shotgun (WGS) entry which is preliminary data.</text>
</comment>
<organism evidence="1 2">
    <name type="scientific">Chrysochromulina tobinii</name>
    <dbReference type="NCBI Taxonomy" id="1460289"/>
    <lineage>
        <taxon>Eukaryota</taxon>
        <taxon>Haptista</taxon>
        <taxon>Haptophyta</taxon>
        <taxon>Prymnesiophyceae</taxon>
        <taxon>Prymnesiales</taxon>
        <taxon>Chrysochromulinaceae</taxon>
        <taxon>Chrysochromulina</taxon>
    </lineage>
</organism>
<accession>A0A0M0K6X9</accession>
<protein>
    <submittedName>
        <fullName evidence="1">Uncharacterized protein</fullName>
    </submittedName>
</protein>
<evidence type="ECO:0000313" key="2">
    <source>
        <dbReference type="Proteomes" id="UP000037460"/>
    </source>
</evidence>
<dbReference type="AlphaFoldDB" id="A0A0M0K6X9"/>
<reference evidence="2" key="1">
    <citation type="journal article" date="2015" name="PLoS Genet.">
        <title>Genome Sequence and Transcriptome Analyses of Chrysochromulina tobin: Metabolic Tools for Enhanced Algal Fitness in the Prominent Order Prymnesiales (Haptophyceae).</title>
        <authorList>
            <person name="Hovde B.T."/>
            <person name="Deodato C.R."/>
            <person name="Hunsperger H.M."/>
            <person name="Ryken S.A."/>
            <person name="Yost W."/>
            <person name="Jha R.K."/>
            <person name="Patterson J."/>
            <person name="Monnat R.J. Jr."/>
            <person name="Barlow S.B."/>
            <person name="Starkenburg S.R."/>
            <person name="Cattolico R.A."/>
        </authorList>
    </citation>
    <scope>NUCLEOTIDE SEQUENCE</scope>
    <source>
        <strain evidence="2">CCMP291</strain>
    </source>
</reference>
<feature type="non-terminal residue" evidence="1">
    <location>
        <position position="556"/>
    </location>
</feature>
<proteinExistence type="predicted"/>
<evidence type="ECO:0000313" key="1">
    <source>
        <dbReference type="EMBL" id="KOO34631.1"/>
    </source>
</evidence>
<dbReference type="Proteomes" id="UP000037460">
    <property type="component" value="Unassembled WGS sequence"/>
</dbReference>
<dbReference type="EMBL" id="JWZX01001151">
    <property type="protein sequence ID" value="KOO34631.1"/>
    <property type="molecule type" value="Genomic_DNA"/>
</dbReference>
<gene>
    <name evidence="1" type="ORF">Ctob_016722</name>
</gene>
<sequence>FGNLILANVATHPGIRIDTCSSGGSAAPTIGSVLPASSVSLNDYLFFSSNNIIEGPTAGFTIVSPCTGTAPAFVNTNPLISGGTFTETSTSPIDPRPACGSAAYSNVDPVPTDDAFFSPTTYKGAFGSVNWLDGWSFFNLPNRPGFVRTSFTCPTVPGASAQSNTVYRLTWVGDYQTGAWDTDAAENIAFDPVRARAFIASAESGTVKVVSVANPTDIAEIGTLNVGANLNTYCQVTTCIYQNMDYGGWASPCGYAPMLRITMNGAVVTSAGVQTRVLPLQLTLTPRANGLTFAGVLNNSYYAAPFTLPGIVTDGGSAYSYQTNITLDSAAKCQELCRNMFGCAYWSYEFEYQPAMRGWVHECFQKSEYVASQIPAGFTLASCHHYTMWESGPEWDMHFEDQYWVGAGGPANCGTFRADSVQSVAVANVPGFANAIVVAASPSEYHFAPGALSFYDAATLTYMGCAATGVKPEGIASFGSLVACIDEGSHEIELCGPGQIAQGRCTSAYLNKPLLSFNRHMALDQRGSMTMCQLTPAGGSVAIGCTVYHVNSTNFV</sequence>
<name>A0A0M0K6X9_9EUKA</name>
<feature type="non-terminal residue" evidence="1">
    <location>
        <position position="1"/>
    </location>
</feature>